<dbReference type="Pfam" id="PF24054">
    <property type="entry name" value="DUF7357"/>
    <property type="match status" value="1"/>
</dbReference>
<reference evidence="3 4" key="1">
    <citation type="submission" date="2017-11" db="EMBL/GenBank/DDBJ databases">
        <authorList>
            <person name="Kracher B."/>
        </authorList>
    </citation>
    <scope>NUCLEOTIDE SEQUENCE [LARGE SCALE GENOMIC DNA]</scope>
    <source>
        <strain evidence="3 4">RACE1</strain>
    </source>
</reference>
<feature type="compositionally biased region" description="Acidic residues" evidence="1">
    <location>
        <begin position="219"/>
        <end position="232"/>
    </location>
</feature>
<evidence type="ECO:0000313" key="4">
    <source>
        <dbReference type="Proteomes" id="UP000275772"/>
    </source>
</evidence>
<organism evidence="3 4">
    <name type="scientific">Blumeria hordei</name>
    <name type="common">Barley powdery mildew</name>
    <name type="synonym">Blumeria graminis f. sp. hordei</name>
    <dbReference type="NCBI Taxonomy" id="2867405"/>
    <lineage>
        <taxon>Eukaryota</taxon>
        <taxon>Fungi</taxon>
        <taxon>Dikarya</taxon>
        <taxon>Ascomycota</taxon>
        <taxon>Pezizomycotina</taxon>
        <taxon>Leotiomycetes</taxon>
        <taxon>Erysiphales</taxon>
        <taxon>Erysiphaceae</taxon>
        <taxon>Blumeria</taxon>
    </lineage>
</organism>
<feature type="compositionally biased region" description="Polar residues" evidence="1">
    <location>
        <begin position="241"/>
        <end position="254"/>
    </location>
</feature>
<feature type="compositionally biased region" description="Basic and acidic residues" evidence="1">
    <location>
        <begin position="634"/>
        <end position="651"/>
    </location>
</feature>
<dbReference type="AlphaFoldDB" id="A0A383USQ1"/>
<protein>
    <recommendedName>
        <fullName evidence="2">DUF7357 domain-containing protein</fullName>
    </recommendedName>
</protein>
<dbReference type="VEuPathDB" id="FungiDB:BLGHR1_13377"/>
<feature type="compositionally biased region" description="Low complexity" evidence="1">
    <location>
        <begin position="559"/>
        <end position="570"/>
    </location>
</feature>
<evidence type="ECO:0000313" key="3">
    <source>
        <dbReference type="EMBL" id="SZF02595.1"/>
    </source>
</evidence>
<feature type="domain" description="DUF7357" evidence="2">
    <location>
        <begin position="1"/>
        <end position="136"/>
    </location>
</feature>
<name>A0A383USQ1_BLUHO</name>
<feature type="region of interest" description="Disordered" evidence="1">
    <location>
        <begin position="454"/>
        <end position="657"/>
    </location>
</feature>
<evidence type="ECO:0000256" key="1">
    <source>
        <dbReference type="SAM" id="MobiDB-lite"/>
    </source>
</evidence>
<feature type="compositionally biased region" description="Polar residues" evidence="1">
    <location>
        <begin position="496"/>
        <end position="505"/>
    </location>
</feature>
<evidence type="ECO:0000259" key="2">
    <source>
        <dbReference type="Pfam" id="PF24054"/>
    </source>
</evidence>
<feature type="compositionally biased region" description="Polar residues" evidence="1">
    <location>
        <begin position="454"/>
        <end position="483"/>
    </location>
</feature>
<proteinExistence type="predicted"/>
<dbReference type="Proteomes" id="UP000275772">
    <property type="component" value="Unassembled WGS sequence"/>
</dbReference>
<gene>
    <name evidence="3" type="ORF">BLGHR1_13377</name>
</gene>
<feature type="region of interest" description="Disordered" evidence="1">
    <location>
        <begin position="136"/>
        <end position="258"/>
    </location>
</feature>
<accession>A0A383USQ1</accession>
<feature type="compositionally biased region" description="Basic and acidic residues" evidence="1">
    <location>
        <begin position="506"/>
        <end position="517"/>
    </location>
</feature>
<feature type="compositionally biased region" description="Polar residues" evidence="1">
    <location>
        <begin position="156"/>
        <end position="170"/>
    </location>
</feature>
<dbReference type="EMBL" id="UNSH01000043">
    <property type="protein sequence ID" value="SZF02595.1"/>
    <property type="molecule type" value="Genomic_DNA"/>
</dbReference>
<feature type="compositionally biased region" description="Acidic residues" evidence="1">
    <location>
        <begin position="521"/>
        <end position="535"/>
    </location>
</feature>
<feature type="compositionally biased region" description="Acidic residues" evidence="1">
    <location>
        <begin position="179"/>
        <end position="209"/>
    </location>
</feature>
<feature type="region of interest" description="Disordered" evidence="1">
    <location>
        <begin position="847"/>
        <end position="867"/>
    </location>
</feature>
<sequence>MRLRISIRRNGLPETFIVWAIDTTSAPTVYQLLEEVNEIIPIESDGEWGLEDYSVELKGVNGANYECLHFQSIAEVMKEDDEILIRCLLTNDVKKRKVSGRTQITPHGVRLFDGVPWGRPLLKEISNRPSINIRPKKVRQSLSNTCSLDDNDNEGSRSSDTSLTVESVSGRNLLAIAPELDESSEDDTDYAPESSEEESSEDEDTEEGDERLIFKGENDKDDDGVDENESMSEPERGGEVFTNNTLSMKPSNIGPNEDLNNKIDICDPASSKNNSHAKFRELHLAFPTSTIDVCKYVLNGTHGDIGEAWEAMSLGFPAKKSRNALLKLCQESLPKLSQEPGSSEKLLSLVKFENSDILRIESQDATEQTEPTESLIEHYDKNGLPLGFISNGKALSFMADVTRDSSKYPDSLYTSSKSTNHTHFTSDCSMPHIYSNVAKPPQNVEEKELVNYDTSEYDGSSSSVETRSKSGTDSLTSISSQNLHYKKKDIKIPSAEGTNDSSNKCRSYDSSDSHDSNDSDNSSESDNSSDSDSSSDSDNNTSDDSSDSFSREDEIPKKSSSGEVGSFVSSAIKRGNVTVNRPRVAPGAGKKSTQRRNERRRISNAMKRLQEKGLLPAGISKEEFSKANGNSNTKKVEPEARAEACSDDKAPAEPNCSEEFSRRRKALLDSLASGGVEIDLNTSNDQFTSRLDAKINADNLRSSSTIEPTFTMKETGENTCSQPDISSHLNRLETNAPRNGVAARAHEVSGESIPKENISKRRSKLDLDAGRRILFGAMGLKVPKTSEDEEKLRGKISKNIKPLVKKPVDPINNDKNVIEINSEDWRDKIIYRAVECVQEGITLSEPPFPFHQRWDPKQRVGKRKKSQCSLAQFEKDDSLVPNKKQRKTESDPTIEFDVAGVDADSSHQTDLVLSTRLSDTVQIDGDDSFNQERAGDKIACESLEDLPRLPDDMSTLQEFRESDAKPGVVIAFKQLEVSATSRWQPQISAFKTAIITSVKGGTIQATLARRDIDIAEKFYDENGERIYSGFDAIEDEEMEDDGVCELFYTDLIEPKVVRHPEEGAQPI</sequence>
<dbReference type="InterPro" id="IPR055781">
    <property type="entry name" value="DUF7357"/>
</dbReference>